<dbReference type="AlphaFoldDB" id="A0A3B0N0S7"/>
<protein>
    <recommendedName>
        <fullName evidence="3">Histidine phosphatase family protein</fullName>
    </recommendedName>
</protein>
<gene>
    <name evidence="1" type="ORF">ROE7235_03409</name>
</gene>
<dbReference type="Proteomes" id="UP000272908">
    <property type="component" value="Unassembled WGS sequence"/>
</dbReference>
<evidence type="ECO:0008006" key="3">
    <source>
        <dbReference type="Google" id="ProtNLM"/>
    </source>
</evidence>
<dbReference type="RefSeq" id="WP_121096761.1">
    <property type="nucleotide sequence ID" value="NZ_UIHC01000061.1"/>
</dbReference>
<sequence>MSQITLSFLRHAKVPSHKGDMPLTEDAYSDIDAAVPRLRALGDGAARYLFLSTRTNRSRETAEALRRAIEPGSPEVCAAWGLRNPDLYLAGSRVEMGSTAAFIASQVDALAVEEAAVLAHPFFGGFLNANDRIGYWLRHVSPPGETAADVARRVLQFAKSFAGRSEDRLVVACVTHSPVLRAIVTGALGLPDPGEPGWVEAVNLHLDDEEISFDFRGESGTL</sequence>
<accession>A0A3B0N0S7</accession>
<dbReference type="OrthoDB" id="9783269at2"/>
<evidence type="ECO:0000313" key="1">
    <source>
        <dbReference type="EMBL" id="SUZ33636.1"/>
    </source>
</evidence>
<reference evidence="2" key="1">
    <citation type="submission" date="2018-08" db="EMBL/GenBank/DDBJ databases">
        <authorList>
            <person name="Rodrigo-Torres L."/>
            <person name="Arahal R. D."/>
            <person name="Lucena T."/>
        </authorList>
    </citation>
    <scope>NUCLEOTIDE SEQUENCE [LARGE SCALE GENOMIC DNA]</scope>
    <source>
        <strain evidence="2">CECT 7235</strain>
    </source>
</reference>
<organism evidence="1 2">
    <name type="scientific">Roseinatronobacter ekhonensis</name>
    <dbReference type="NCBI Taxonomy" id="254356"/>
    <lineage>
        <taxon>Bacteria</taxon>
        <taxon>Pseudomonadati</taxon>
        <taxon>Pseudomonadota</taxon>
        <taxon>Alphaproteobacteria</taxon>
        <taxon>Rhodobacterales</taxon>
        <taxon>Paracoccaceae</taxon>
        <taxon>Roseinatronobacter</taxon>
    </lineage>
</organism>
<dbReference type="InterPro" id="IPR013078">
    <property type="entry name" value="His_Pase_superF_clade-1"/>
</dbReference>
<proteinExistence type="predicted"/>
<dbReference type="SUPFAM" id="SSF53254">
    <property type="entry name" value="Phosphoglycerate mutase-like"/>
    <property type="match status" value="1"/>
</dbReference>
<dbReference type="Gene3D" id="3.40.50.1240">
    <property type="entry name" value="Phosphoglycerate mutase-like"/>
    <property type="match status" value="1"/>
</dbReference>
<dbReference type="Pfam" id="PF00300">
    <property type="entry name" value="His_Phos_1"/>
    <property type="match status" value="1"/>
</dbReference>
<evidence type="ECO:0000313" key="2">
    <source>
        <dbReference type="Proteomes" id="UP000272908"/>
    </source>
</evidence>
<dbReference type="InterPro" id="IPR029033">
    <property type="entry name" value="His_PPase_superfam"/>
</dbReference>
<dbReference type="EMBL" id="UIHC01000061">
    <property type="protein sequence ID" value="SUZ33636.1"/>
    <property type="molecule type" value="Genomic_DNA"/>
</dbReference>
<name>A0A3B0N0S7_9RHOB</name>
<keyword evidence="2" id="KW-1185">Reference proteome</keyword>